<keyword evidence="6" id="KW-1185">Reference proteome</keyword>
<dbReference type="RefSeq" id="WP_021724962.1">
    <property type="nucleotide sequence ID" value="NZ_AWEZ01000006.1"/>
</dbReference>
<proteinExistence type="predicted"/>
<dbReference type="GO" id="GO:0016887">
    <property type="term" value="F:ATP hydrolysis activity"/>
    <property type="evidence" value="ECO:0007669"/>
    <property type="project" value="InterPro"/>
</dbReference>
<keyword evidence="2" id="KW-0547">Nucleotide-binding</keyword>
<dbReference type="SMART" id="SM00382">
    <property type="entry name" value="AAA"/>
    <property type="match status" value="1"/>
</dbReference>
<dbReference type="PANTHER" id="PTHR24220:SF86">
    <property type="entry name" value="ABC TRANSPORTER ABCH.1"/>
    <property type="match status" value="1"/>
</dbReference>
<reference evidence="5 6" key="1">
    <citation type="submission" date="2013-08" db="EMBL/GenBank/DDBJ databases">
        <authorList>
            <person name="Durkin A.S."/>
            <person name="Haft D.R."/>
            <person name="McCorrison J."/>
            <person name="Torralba M."/>
            <person name="Gillis M."/>
            <person name="Haft D.H."/>
            <person name="Methe B."/>
            <person name="Sutton G."/>
            <person name="Nelson K.E."/>
        </authorList>
    </citation>
    <scope>NUCLEOTIDE SEQUENCE [LARGE SCALE GENOMIC DNA]</scope>
    <source>
        <strain evidence="5 6">F0195</strain>
    </source>
</reference>
<evidence type="ECO:0000313" key="5">
    <source>
        <dbReference type="EMBL" id="ERL10638.1"/>
    </source>
</evidence>
<dbReference type="InterPro" id="IPR003593">
    <property type="entry name" value="AAA+_ATPase"/>
</dbReference>
<dbReference type="Proteomes" id="UP000016638">
    <property type="component" value="Unassembled WGS sequence"/>
</dbReference>
<gene>
    <name evidence="5" type="ORF">HMPREF1316_1042</name>
</gene>
<evidence type="ECO:0000256" key="2">
    <source>
        <dbReference type="ARBA" id="ARBA00022741"/>
    </source>
</evidence>
<dbReference type="OrthoDB" id="2079174at2"/>
<dbReference type="InterPro" id="IPR015854">
    <property type="entry name" value="ABC_transpr_LolD-like"/>
</dbReference>
<feature type="domain" description="ABC transporter" evidence="4">
    <location>
        <begin position="5"/>
        <end position="224"/>
    </location>
</feature>
<dbReference type="eggNOG" id="COG1136">
    <property type="taxonomic scope" value="Bacteria"/>
</dbReference>
<accession>U2TX73</accession>
<organism evidence="5 6">
    <name type="scientific">Olsenella profusa F0195</name>
    <dbReference type="NCBI Taxonomy" id="1125712"/>
    <lineage>
        <taxon>Bacteria</taxon>
        <taxon>Bacillati</taxon>
        <taxon>Actinomycetota</taxon>
        <taxon>Coriobacteriia</taxon>
        <taxon>Coriobacteriales</taxon>
        <taxon>Atopobiaceae</taxon>
        <taxon>Olsenella</taxon>
    </lineage>
</organism>
<dbReference type="InterPro" id="IPR003439">
    <property type="entry name" value="ABC_transporter-like_ATP-bd"/>
</dbReference>
<evidence type="ECO:0000313" key="6">
    <source>
        <dbReference type="Proteomes" id="UP000016638"/>
    </source>
</evidence>
<dbReference type="InterPro" id="IPR027417">
    <property type="entry name" value="P-loop_NTPase"/>
</dbReference>
<evidence type="ECO:0000256" key="1">
    <source>
        <dbReference type="ARBA" id="ARBA00022448"/>
    </source>
</evidence>
<dbReference type="AlphaFoldDB" id="U2TX73"/>
<dbReference type="STRING" id="1125712.HMPREF1316_1042"/>
<dbReference type="PROSITE" id="PS00211">
    <property type="entry name" value="ABC_TRANSPORTER_1"/>
    <property type="match status" value="1"/>
</dbReference>
<dbReference type="PATRIC" id="fig|1125712.3.peg.92"/>
<keyword evidence="3 5" id="KW-0067">ATP-binding</keyword>
<dbReference type="GO" id="GO:0005886">
    <property type="term" value="C:plasma membrane"/>
    <property type="evidence" value="ECO:0007669"/>
    <property type="project" value="TreeGrafter"/>
</dbReference>
<dbReference type="GO" id="GO:0022857">
    <property type="term" value="F:transmembrane transporter activity"/>
    <property type="evidence" value="ECO:0007669"/>
    <property type="project" value="TreeGrafter"/>
</dbReference>
<protein>
    <submittedName>
        <fullName evidence="5">ABC transporter, ATP-binding protein</fullName>
    </submittedName>
</protein>
<dbReference type="GO" id="GO:0005524">
    <property type="term" value="F:ATP binding"/>
    <property type="evidence" value="ECO:0007669"/>
    <property type="project" value="UniProtKB-KW"/>
</dbReference>
<sequence>MNCLLRLEDVTKTFRSNPEPVEALRGITLEVHESEMVALVGPSGSGKSTALSIAGLMLRPTTGTVRLVGRAVPDDERDRARLRNSLLGTIHQKYVVVDDISGIANVEIPLEYALPRQPRQRRHDLARQSLGKVGLDEATSFRRASRLSGGQQQRVAIARAFVNNPRLILADEPTAALDGQLIDVVMGLLRSSCRNGAGAVIATHDERVASKCDRVVTLVDGVIA</sequence>
<dbReference type="SUPFAM" id="SSF52540">
    <property type="entry name" value="P-loop containing nucleoside triphosphate hydrolases"/>
    <property type="match status" value="1"/>
</dbReference>
<dbReference type="CDD" id="cd03255">
    <property type="entry name" value="ABC_MJ0796_LolCDE_FtsE"/>
    <property type="match status" value="1"/>
</dbReference>
<dbReference type="Pfam" id="PF00005">
    <property type="entry name" value="ABC_tran"/>
    <property type="match status" value="1"/>
</dbReference>
<dbReference type="EMBL" id="AWEZ01000006">
    <property type="protein sequence ID" value="ERL10638.1"/>
    <property type="molecule type" value="Genomic_DNA"/>
</dbReference>
<comment type="caution">
    <text evidence="5">The sequence shown here is derived from an EMBL/GenBank/DDBJ whole genome shotgun (WGS) entry which is preliminary data.</text>
</comment>
<dbReference type="PANTHER" id="PTHR24220">
    <property type="entry name" value="IMPORT ATP-BINDING PROTEIN"/>
    <property type="match status" value="1"/>
</dbReference>
<name>U2TX73_9ACTN</name>
<dbReference type="InterPro" id="IPR017911">
    <property type="entry name" value="MacB-like_ATP-bd"/>
</dbReference>
<keyword evidence="1" id="KW-0813">Transport</keyword>
<evidence type="ECO:0000259" key="4">
    <source>
        <dbReference type="PROSITE" id="PS50893"/>
    </source>
</evidence>
<dbReference type="Gene3D" id="3.40.50.300">
    <property type="entry name" value="P-loop containing nucleotide triphosphate hydrolases"/>
    <property type="match status" value="1"/>
</dbReference>
<dbReference type="PROSITE" id="PS50893">
    <property type="entry name" value="ABC_TRANSPORTER_2"/>
    <property type="match status" value="1"/>
</dbReference>
<evidence type="ECO:0000256" key="3">
    <source>
        <dbReference type="ARBA" id="ARBA00022840"/>
    </source>
</evidence>
<dbReference type="InterPro" id="IPR017871">
    <property type="entry name" value="ABC_transporter-like_CS"/>
</dbReference>